<comment type="caution">
    <text evidence="2">The sequence shown here is derived from an EMBL/GenBank/DDBJ whole genome shotgun (WGS) entry which is preliminary data.</text>
</comment>
<evidence type="ECO:0000259" key="1">
    <source>
        <dbReference type="PROSITE" id="PS50097"/>
    </source>
</evidence>
<dbReference type="Gene3D" id="3.30.710.10">
    <property type="entry name" value="Potassium Channel Kv1.1, Chain A"/>
    <property type="match status" value="1"/>
</dbReference>
<dbReference type="CDD" id="cd18186">
    <property type="entry name" value="BTB_POZ_ZBTB_KLHL-like"/>
    <property type="match status" value="1"/>
</dbReference>
<keyword evidence="3" id="KW-1185">Reference proteome</keyword>
<dbReference type="InterPro" id="IPR011333">
    <property type="entry name" value="SKP1/BTB/POZ_sf"/>
</dbReference>
<protein>
    <recommendedName>
        <fullName evidence="1">BTB domain-containing protein</fullName>
    </recommendedName>
</protein>
<dbReference type="Proteomes" id="UP001150266">
    <property type="component" value="Unassembled WGS sequence"/>
</dbReference>
<dbReference type="OrthoDB" id="3223751at2759"/>
<dbReference type="PROSITE" id="PS50097">
    <property type="entry name" value="BTB"/>
    <property type="match status" value="1"/>
</dbReference>
<accession>A0A9W9DXV8</accession>
<evidence type="ECO:0000313" key="3">
    <source>
        <dbReference type="Proteomes" id="UP001150266"/>
    </source>
</evidence>
<evidence type="ECO:0000313" key="2">
    <source>
        <dbReference type="EMBL" id="KAJ4490330.1"/>
    </source>
</evidence>
<feature type="domain" description="BTB" evidence="1">
    <location>
        <begin position="26"/>
        <end position="90"/>
    </location>
</feature>
<dbReference type="Pfam" id="PF00651">
    <property type="entry name" value="BTB"/>
    <property type="match status" value="1"/>
</dbReference>
<dbReference type="SUPFAM" id="SSF54695">
    <property type="entry name" value="POZ domain"/>
    <property type="match status" value="1"/>
</dbReference>
<name>A0A9W9DXV8_9AGAR</name>
<dbReference type="AlphaFoldDB" id="A0A9W9DXV8"/>
<dbReference type="PROSITE" id="PS51257">
    <property type="entry name" value="PROKAR_LIPOPROTEIN"/>
    <property type="match status" value="1"/>
</dbReference>
<proteinExistence type="predicted"/>
<organism evidence="2 3">
    <name type="scientific">Lentinula aciculospora</name>
    <dbReference type="NCBI Taxonomy" id="153920"/>
    <lineage>
        <taxon>Eukaryota</taxon>
        <taxon>Fungi</taxon>
        <taxon>Dikarya</taxon>
        <taxon>Basidiomycota</taxon>
        <taxon>Agaricomycotina</taxon>
        <taxon>Agaricomycetes</taxon>
        <taxon>Agaricomycetidae</taxon>
        <taxon>Agaricales</taxon>
        <taxon>Marasmiineae</taxon>
        <taxon>Omphalotaceae</taxon>
        <taxon>Lentinula</taxon>
    </lineage>
</organism>
<reference evidence="2" key="1">
    <citation type="submission" date="2022-08" db="EMBL/GenBank/DDBJ databases">
        <title>A Global Phylogenomic Analysis of the Shiitake Genus Lentinula.</title>
        <authorList>
            <consortium name="DOE Joint Genome Institute"/>
            <person name="Sierra-Patev S."/>
            <person name="Min B."/>
            <person name="Naranjo-Ortiz M."/>
            <person name="Looney B."/>
            <person name="Konkel Z."/>
            <person name="Slot J.C."/>
            <person name="Sakamoto Y."/>
            <person name="Steenwyk J.L."/>
            <person name="Rokas A."/>
            <person name="Carro J."/>
            <person name="Camarero S."/>
            <person name="Ferreira P."/>
            <person name="Molpeceres G."/>
            <person name="Ruiz-Duenas F.J."/>
            <person name="Serrano A."/>
            <person name="Henrissat B."/>
            <person name="Drula E."/>
            <person name="Hughes K.W."/>
            <person name="Mata J.L."/>
            <person name="Ishikawa N.K."/>
            <person name="Vargas-Isla R."/>
            <person name="Ushijima S."/>
            <person name="Smith C.A."/>
            <person name="Ahrendt S."/>
            <person name="Andreopoulos W."/>
            <person name="He G."/>
            <person name="Labutti K."/>
            <person name="Lipzen A."/>
            <person name="Ng V."/>
            <person name="Riley R."/>
            <person name="Sandor L."/>
            <person name="Barry K."/>
            <person name="Martinez A.T."/>
            <person name="Xiao Y."/>
            <person name="Gibbons J.G."/>
            <person name="Terashima K."/>
            <person name="Grigoriev I.V."/>
            <person name="Hibbett D.S."/>
        </authorList>
    </citation>
    <scope>NUCLEOTIDE SEQUENCE</scope>
    <source>
        <strain evidence="2">JLM2183</strain>
    </source>
</reference>
<dbReference type="InterPro" id="IPR000210">
    <property type="entry name" value="BTB/POZ_dom"/>
</dbReference>
<gene>
    <name evidence="2" type="ORF">J3R30DRAFT_3399705</name>
</gene>
<dbReference type="EMBL" id="JAOTPV010000001">
    <property type="protein sequence ID" value="KAJ4490330.1"/>
    <property type="molecule type" value="Genomic_DNA"/>
</dbReference>
<sequence>MTTTKTTEFQELLRGGYYIDQPMPIVSFVVQGCLFKVHRYFLERDSLFLRGALSTVQGIQSQPIELQGVSIREFESLLDFFYDGMYRSNGDAVPVSEWINLLAGASALKFDRAREHAITAIDNASVRPDAIEMMVLAEKYGITKWLRPAYISFCKRTEPLQLNEAERIALDKVVKLTQAREEFLRESVAADRSLSMASK</sequence>